<dbReference type="RefSeq" id="WP_304279431.1">
    <property type="nucleotide sequence ID" value="NZ_QFQZ01000048.1"/>
</dbReference>
<evidence type="ECO:0000313" key="2">
    <source>
        <dbReference type="Proteomes" id="UP000249393"/>
    </source>
</evidence>
<protein>
    <submittedName>
        <fullName evidence="1">Uncharacterized protein</fullName>
    </submittedName>
</protein>
<gene>
    <name evidence="1" type="ORF">DI526_14630</name>
</gene>
<name>A0A2W5WY28_9CAUL</name>
<dbReference type="AlphaFoldDB" id="A0A2W5WY28"/>
<accession>A0A2W5WY28</accession>
<proteinExistence type="predicted"/>
<evidence type="ECO:0000313" key="1">
    <source>
        <dbReference type="EMBL" id="PZR33034.1"/>
    </source>
</evidence>
<dbReference type="Proteomes" id="UP000249393">
    <property type="component" value="Unassembled WGS sequence"/>
</dbReference>
<dbReference type="EMBL" id="QFQZ01000048">
    <property type="protein sequence ID" value="PZR33034.1"/>
    <property type="molecule type" value="Genomic_DNA"/>
</dbReference>
<sequence length="79" mass="8640">MFGKIRKAFGNFAEDVVRESHAWKIQCTSCGRQRSLASVGGIRYGGFGTSYTLGMCSQCGGFRMLRIYKPEKPPASPSA</sequence>
<reference evidence="1 2" key="1">
    <citation type="submission" date="2017-08" db="EMBL/GenBank/DDBJ databases">
        <title>Infants hospitalized years apart are colonized by the same room-sourced microbial strains.</title>
        <authorList>
            <person name="Brooks B."/>
            <person name="Olm M.R."/>
            <person name="Firek B.A."/>
            <person name="Baker R."/>
            <person name="Thomas B.C."/>
            <person name="Morowitz M.J."/>
            <person name="Banfield J.F."/>
        </authorList>
    </citation>
    <scope>NUCLEOTIDE SEQUENCE [LARGE SCALE GENOMIC DNA]</scope>
    <source>
        <strain evidence="1">S2_003_000_R2_4</strain>
    </source>
</reference>
<organism evidence="1 2">
    <name type="scientific">Caulobacter segnis</name>
    <dbReference type="NCBI Taxonomy" id="88688"/>
    <lineage>
        <taxon>Bacteria</taxon>
        <taxon>Pseudomonadati</taxon>
        <taxon>Pseudomonadota</taxon>
        <taxon>Alphaproteobacteria</taxon>
        <taxon>Caulobacterales</taxon>
        <taxon>Caulobacteraceae</taxon>
        <taxon>Caulobacter</taxon>
    </lineage>
</organism>
<comment type="caution">
    <text evidence="1">The sequence shown here is derived from an EMBL/GenBank/DDBJ whole genome shotgun (WGS) entry which is preliminary data.</text>
</comment>